<accession>A0AAD6IYN6</accession>
<proteinExistence type="predicted"/>
<organism evidence="2 3">
    <name type="scientific">Drechslerella dactyloides</name>
    <name type="common">Nematode-trapping fungus</name>
    <name type="synonym">Arthrobotrys dactyloides</name>
    <dbReference type="NCBI Taxonomy" id="74499"/>
    <lineage>
        <taxon>Eukaryota</taxon>
        <taxon>Fungi</taxon>
        <taxon>Dikarya</taxon>
        <taxon>Ascomycota</taxon>
        <taxon>Pezizomycotina</taxon>
        <taxon>Orbiliomycetes</taxon>
        <taxon>Orbiliales</taxon>
        <taxon>Orbiliaceae</taxon>
        <taxon>Drechslerella</taxon>
    </lineage>
</organism>
<feature type="region of interest" description="Disordered" evidence="1">
    <location>
        <begin position="136"/>
        <end position="160"/>
    </location>
</feature>
<name>A0AAD6IYN6_DREDA</name>
<evidence type="ECO:0000313" key="2">
    <source>
        <dbReference type="EMBL" id="KAJ6259980.1"/>
    </source>
</evidence>
<reference evidence="2" key="1">
    <citation type="submission" date="2023-01" db="EMBL/GenBank/DDBJ databases">
        <title>The chitinases involved in constricting ring structure development in the nematode-trapping fungus Drechslerella dactyloides.</title>
        <authorList>
            <person name="Wang R."/>
            <person name="Zhang L."/>
            <person name="Tang P."/>
            <person name="Li S."/>
            <person name="Liang L."/>
        </authorList>
    </citation>
    <scope>NUCLEOTIDE SEQUENCE</scope>
    <source>
        <strain evidence="2">YMF1.00031</strain>
    </source>
</reference>
<dbReference type="Proteomes" id="UP001221413">
    <property type="component" value="Unassembled WGS sequence"/>
</dbReference>
<dbReference type="EMBL" id="JAQGDS010000006">
    <property type="protein sequence ID" value="KAJ6259980.1"/>
    <property type="molecule type" value="Genomic_DNA"/>
</dbReference>
<evidence type="ECO:0000256" key="1">
    <source>
        <dbReference type="SAM" id="MobiDB-lite"/>
    </source>
</evidence>
<sequence>MLFLENVFLNAKSRLEDSLAAGSLPCAGTVEDADGNRALSIPSSMIGTIHLGIAVWAWRNFLDFVSRSEGVSAAGFKAGGLPLESGSQMNVRVHSASESNALVKKIVPRESHKIDYRTSTADDIFPIAPKVIVPTDFHSSSTPTKRPYPSFIRSRLQEQP</sequence>
<gene>
    <name evidence="2" type="ORF">Dda_5624</name>
</gene>
<keyword evidence="3" id="KW-1185">Reference proteome</keyword>
<protein>
    <submittedName>
        <fullName evidence="2">Uncharacterized protein</fullName>
    </submittedName>
</protein>
<evidence type="ECO:0000313" key="3">
    <source>
        <dbReference type="Proteomes" id="UP001221413"/>
    </source>
</evidence>
<comment type="caution">
    <text evidence="2">The sequence shown here is derived from an EMBL/GenBank/DDBJ whole genome shotgun (WGS) entry which is preliminary data.</text>
</comment>
<dbReference type="AlphaFoldDB" id="A0AAD6IYN6"/>